<dbReference type="OrthoDB" id="47375at2759"/>
<dbReference type="CDD" id="cd06532">
    <property type="entry name" value="Glyco_transf_25"/>
    <property type="match status" value="1"/>
</dbReference>
<comment type="caution">
    <text evidence="1">The sequence shown here is derived from an EMBL/GenBank/DDBJ whole genome shotgun (WGS) entry which is preliminary data.</text>
</comment>
<dbReference type="GO" id="GO:0016757">
    <property type="term" value="F:glycosyltransferase activity"/>
    <property type="evidence" value="ECO:0007669"/>
    <property type="project" value="UniProtKB-KW"/>
</dbReference>
<dbReference type="AlphaFoldDB" id="A0A1U7LKT2"/>
<sequence>MYSMISKRFLVLILAISLCIVTIITTKRVSETSKVVSTFTSNRTLGFGEIYVISLPHRTDRQDAMVLMALNTGFDIKFIDGVYGKTVPDEIIPGNTRDGLGGAPGVVGCWRSHMNALKMFLQTGKEA</sequence>
<dbReference type="InterPro" id="IPR002654">
    <property type="entry name" value="Glyco_trans_25"/>
</dbReference>
<keyword evidence="1" id="KW-0328">Glycosyltransferase</keyword>
<proteinExistence type="predicted"/>
<evidence type="ECO:0000313" key="1">
    <source>
        <dbReference type="EMBL" id="OLL23203.1"/>
    </source>
</evidence>
<gene>
    <name evidence="1" type="ORF">NEOLI_005302</name>
</gene>
<protein>
    <submittedName>
        <fullName evidence="1">Procollagen galactosyltransferase 1-B</fullName>
    </submittedName>
</protein>
<keyword evidence="2" id="KW-1185">Reference proteome</keyword>
<reference evidence="1 2" key="1">
    <citation type="submission" date="2016-04" db="EMBL/GenBank/DDBJ databases">
        <title>Evolutionary innovation and constraint leading to complex multicellularity in the Ascomycota.</title>
        <authorList>
            <person name="Cisse O."/>
            <person name="Nguyen A."/>
            <person name="Hewitt D.A."/>
            <person name="Jedd G."/>
            <person name="Stajich J.E."/>
        </authorList>
    </citation>
    <scope>NUCLEOTIDE SEQUENCE [LARGE SCALE GENOMIC DNA]</scope>
    <source>
        <strain evidence="1 2">DAH-3</strain>
    </source>
</reference>
<keyword evidence="1" id="KW-0808">Transferase</keyword>
<dbReference type="Proteomes" id="UP000186594">
    <property type="component" value="Unassembled WGS sequence"/>
</dbReference>
<dbReference type="EMBL" id="LXFE01002178">
    <property type="protein sequence ID" value="OLL23203.1"/>
    <property type="molecule type" value="Genomic_DNA"/>
</dbReference>
<organism evidence="1 2">
    <name type="scientific">Neolecta irregularis (strain DAH-3)</name>
    <dbReference type="NCBI Taxonomy" id="1198029"/>
    <lineage>
        <taxon>Eukaryota</taxon>
        <taxon>Fungi</taxon>
        <taxon>Dikarya</taxon>
        <taxon>Ascomycota</taxon>
        <taxon>Taphrinomycotina</taxon>
        <taxon>Neolectales</taxon>
        <taxon>Neolectaceae</taxon>
        <taxon>Neolecta</taxon>
    </lineage>
</organism>
<accession>A0A1U7LKT2</accession>
<name>A0A1U7LKT2_NEOID</name>
<evidence type="ECO:0000313" key="2">
    <source>
        <dbReference type="Proteomes" id="UP000186594"/>
    </source>
</evidence>